<gene>
    <name evidence="7" type="ORF">COHA_009813</name>
</gene>
<accession>A0AAD5DDZ7</accession>
<dbReference type="InterPro" id="IPR036237">
    <property type="entry name" value="Xyl_isomerase-like_sf"/>
</dbReference>
<keyword evidence="6" id="KW-0234">DNA repair</keyword>
<dbReference type="EMBL" id="JADXDR010000194">
    <property type="protein sequence ID" value="KAI7836305.1"/>
    <property type="molecule type" value="Genomic_DNA"/>
</dbReference>
<keyword evidence="1" id="KW-0540">Nuclease</keyword>
<name>A0AAD5DDZ7_9CHLO</name>
<evidence type="ECO:0000256" key="1">
    <source>
        <dbReference type="ARBA" id="ARBA00022722"/>
    </source>
</evidence>
<dbReference type="GO" id="GO:0004519">
    <property type="term" value="F:endonuclease activity"/>
    <property type="evidence" value="ECO:0007669"/>
    <property type="project" value="UniProtKB-KW"/>
</dbReference>
<protein>
    <submittedName>
        <fullName evidence="7">Uncharacterized protein</fullName>
    </submittedName>
</protein>
<dbReference type="AlphaFoldDB" id="A0AAD5DDZ7"/>
<keyword evidence="3" id="KW-0227">DNA damage</keyword>
<evidence type="ECO:0000313" key="8">
    <source>
        <dbReference type="Proteomes" id="UP001205105"/>
    </source>
</evidence>
<dbReference type="NCBIfam" id="TIGR00629">
    <property type="entry name" value="uvde"/>
    <property type="match status" value="1"/>
</dbReference>
<evidence type="ECO:0000313" key="7">
    <source>
        <dbReference type="EMBL" id="KAI7836305.1"/>
    </source>
</evidence>
<dbReference type="GO" id="GO:0006289">
    <property type="term" value="P:nucleotide-excision repair"/>
    <property type="evidence" value="ECO:0007669"/>
    <property type="project" value="InterPro"/>
</dbReference>
<keyword evidence="5" id="KW-0378">Hydrolase</keyword>
<evidence type="ECO:0000256" key="4">
    <source>
        <dbReference type="ARBA" id="ARBA00022769"/>
    </source>
</evidence>
<dbReference type="GO" id="GO:0016787">
    <property type="term" value="F:hydrolase activity"/>
    <property type="evidence" value="ECO:0007669"/>
    <property type="project" value="UniProtKB-KW"/>
</dbReference>
<evidence type="ECO:0000256" key="2">
    <source>
        <dbReference type="ARBA" id="ARBA00022759"/>
    </source>
</evidence>
<keyword evidence="8" id="KW-1185">Reference proteome</keyword>
<dbReference type="SUPFAM" id="SSF51658">
    <property type="entry name" value="Xylose isomerase-like"/>
    <property type="match status" value="1"/>
</dbReference>
<keyword evidence="4" id="KW-0228">DNA excision</keyword>
<evidence type="ECO:0000256" key="3">
    <source>
        <dbReference type="ARBA" id="ARBA00022763"/>
    </source>
</evidence>
<organism evidence="7 8">
    <name type="scientific">Chlorella ohadii</name>
    <dbReference type="NCBI Taxonomy" id="2649997"/>
    <lineage>
        <taxon>Eukaryota</taxon>
        <taxon>Viridiplantae</taxon>
        <taxon>Chlorophyta</taxon>
        <taxon>core chlorophytes</taxon>
        <taxon>Trebouxiophyceae</taxon>
        <taxon>Chlorellales</taxon>
        <taxon>Chlorellaceae</taxon>
        <taxon>Chlorella clade</taxon>
        <taxon>Chlorella</taxon>
    </lineage>
</organism>
<dbReference type="PANTHER" id="PTHR31290">
    <property type="entry name" value="UV-DAMAGE ENDONUCLEASE"/>
    <property type="match status" value="1"/>
</dbReference>
<proteinExistence type="predicted"/>
<evidence type="ECO:0000256" key="5">
    <source>
        <dbReference type="ARBA" id="ARBA00022801"/>
    </source>
</evidence>
<dbReference type="InterPro" id="IPR004601">
    <property type="entry name" value="UvdE"/>
</dbReference>
<dbReference type="GO" id="GO:0009411">
    <property type="term" value="P:response to UV"/>
    <property type="evidence" value="ECO:0007669"/>
    <property type="project" value="InterPro"/>
</dbReference>
<dbReference type="Pfam" id="PF03851">
    <property type="entry name" value="UvdE"/>
    <property type="match status" value="1"/>
</dbReference>
<reference evidence="7" key="1">
    <citation type="submission" date="2020-11" db="EMBL/GenBank/DDBJ databases">
        <title>Chlorella ohadii genome sequencing and assembly.</title>
        <authorList>
            <person name="Murik O."/>
            <person name="Treves H."/>
            <person name="Kedem I."/>
            <person name="Shotland Y."/>
            <person name="Kaplan A."/>
        </authorList>
    </citation>
    <scope>NUCLEOTIDE SEQUENCE</scope>
    <source>
        <strain evidence="7">1</strain>
    </source>
</reference>
<comment type="caution">
    <text evidence="7">The sequence shown here is derived from an EMBL/GenBank/DDBJ whole genome shotgun (WGS) entry which is preliminary data.</text>
</comment>
<sequence>MELRELKPPVDCIQRTKDAKGLPYLGELCLANCRDLLTMIQWNHEHGIRLFRISSVICPWMGTFELQQLPQYEEISSTLRLAGDLSRMYGQRLTFHPSHFVKLGAPDEELAAKSMRELEAHSQIMDLLGFEPSPWNKINIHIGGVYSQLGSKEDTMRRWADNFAKLSHACRARVTVENDDRPGSYSLQDLLFLHNLIGVPLVFDFHHHKFCTGGLSEREAFEAAIRTWPQGVRPAGRKPHAHSDYVRGPLTLHGWEDRVDVMIEAKCKERALLGLRGDIPIPEDPAEYEEAPLGEEEAVALRLL</sequence>
<dbReference type="Gene3D" id="3.20.20.150">
    <property type="entry name" value="Divalent-metal-dependent TIM barrel enzymes"/>
    <property type="match status" value="1"/>
</dbReference>
<keyword evidence="2" id="KW-0255">Endonuclease</keyword>
<evidence type="ECO:0000256" key="6">
    <source>
        <dbReference type="ARBA" id="ARBA00023204"/>
    </source>
</evidence>
<dbReference type="Proteomes" id="UP001205105">
    <property type="component" value="Unassembled WGS sequence"/>
</dbReference>
<dbReference type="PANTHER" id="PTHR31290:SF5">
    <property type="entry name" value="UV-DAMAGE ENDONUCLEASE"/>
    <property type="match status" value="1"/>
</dbReference>